<dbReference type="STRING" id="156892.BM477_07165"/>
<evidence type="ECO:0000256" key="1">
    <source>
        <dbReference type="SAM" id="MobiDB-lite"/>
    </source>
</evidence>
<name>A0A1Q5PKH6_9ACTO</name>
<dbReference type="EMBL" id="MPDM01000008">
    <property type="protein sequence ID" value="OKL46723.1"/>
    <property type="molecule type" value="Genomic_DNA"/>
</dbReference>
<proteinExistence type="predicted"/>
<dbReference type="AlphaFoldDB" id="A0A1Q5PKH6"/>
<reference evidence="3" key="1">
    <citation type="submission" date="2016-11" db="EMBL/GenBank/DDBJ databases">
        <title>Actinomyces gypaetusis sp. nov. isolated from Gypaetus barbatus in Qinghai Tibet Plateau China.</title>
        <authorList>
            <person name="Meng X."/>
        </authorList>
    </citation>
    <scope>NUCLEOTIDE SEQUENCE [LARGE SCALE GENOMIC DNA]</scope>
    <source>
        <strain evidence="3">DSM 15383</strain>
    </source>
</reference>
<evidence type="ECO:0000313" key="2">
    <source>
        <dbReference type="EMBL" id="OKL46723.1"/>
    </source>
</evidence>
<organism evidence="2 3">
    <name type="scientific">Boudabousia marimammalium</name>
    <dbReference type="NCBI Taxonomy" id="156892"/>
    <lineage>
        <taxon>Bacteria</taxon>
        <taxon>Bacillati</taxon>
        <taxon>Actinomycetota</taxon>
        <taxon>Actinomycetes</taxon>
        <taxon>Actinomycetales</taxon>
        <taxon>Actinomycetaceae</taxon>
        <taxon>Boudabousia</taxon>
    </lineage>
</organism>
<dbReference type="OrthoDB" id="3268465at2"/>
<accession>A0A1Q5PKH6</accession>
<protein>
    <submittedName>
        <fullName evidence="2">Uncharacterized protein</fullName>
    </submittedName>
</protein>
<comment type="caution">
    <text evidence="2">The sequence shown here is derived from an EMBL/GenBank/DDBJ whole genome shotgun (WGS) entry which is preliminary data.</text>
</comment>
<keyword evidence="3" id="KW-1185">Reference proteome</keyword>
<sequence length="385" mass="42316">MIPSRGSAQEASAEGQSEKQPQLEDPTLAAITEPVYEGETYRFAGDGHAFTDPAKDTYVVATQWGEGELLPITADQQHLLFVPQDVTAEEIEALVVSLWDEAGWLMPGILGLFDEVTLSGPWQISRQIGRELKLPNSAAWGYLIQVAPNRRQPEAGMAVEVAEALYASDHVSPLFKGELPVGDEYQVLSHLLDVAARVGGGIRSDQGLVYEPDPDHLVDLTVYAPAWLPGKDMLSLIQRINPQARVLTDAWAPWVNPGFARASEAPEHQLVPLALGSALSSSTSPYAIEIPLERRGAVILEADYSDVVPRALRWEEWVKEQVAVYLLTWHPSQDRTHLSSRPSRQIRMERLAATVLIEQIAAQICERTDGEAVDDAGFIVAFDQS</sequence>
<feature type="region of interest" description="Disordered" evidence="1">
    <location>
        <begin position="1"/>
        <end position="27"/>
    </location>
</feature>
<gene>
    <name evidence="2" type="ORF">BM477_07165</name>
</gene>
<dbReference type="Proteomes" id="UP000186465">
    <property type="component" value="Unassembled WGS sequence"/>
</dbReference>
<feature type="compositionally biased region" description="Polar residues" evidence="1">
    <location>
        <begin position="1"/>
        <end position="20"/>
    </location>
</feature>
<dbReference type="RefSeq" id="WP_075362010.1">
    <property type="nucleotide sequence ID" value="NZ_MPDM01000008.1"/>
</dbReference>
<evidence type="ECO:0000313" key="3">
    <source>
        <dbReference type="Proteomes" id="UP000186465"/>
    </source>
</evidence>